<protein>
    <submittedName>
        <fullName evidence="2">Uncharacterized protein</fullName>
    </submittedName>
</protein>
<accession>V6TIN3</accession>
<dbReference type="VEuPathDB" id="GiardiaDB:QR46_4495"/>
<reference evidence="3" key="1">
    <citation type="submission" date="2012-02" db="EMBL/GenBank/DDBJ databases">
        <title>Genome sequencing of Giardia lamblia Genotypes A2 and B isolates (DH and GS) and comparative analysis with the genomes of Genotypes A1 and E (WB and Pig).</title>
        <authorList>
            <person name="Adam R."/>
            <person name="Dahlstrom E."/>
            <person name="Martens C."/>
            <person name="Bruno D."/>
            <person name="Barbian K."/>
            <person name="Porcella S.F."/>
            <person name="Nash T."/>
        </authorList>
    </citation>
    <scope>NUCLEOTIDE SEQUENCE</scope>
    <source>
        <strain evidence="3">DH</strain>
    </source>
</reference>
<dbReference type="VEuPathDB" id="GiardiaDB:GL50581_3220"/>
<evidence type="ECO:0000256" key="1">
    <source>
        <dbReference type="SAM" id="Coils"/>
    </source>
</evidence>
<feature type="coiled-coil region" evidence="1">
    <location>
        <begin position="68"/>
        <end position="102"/>
    </location>
</feature>
<dbReference type="EMBL" id="AHGT01000016">
    <property type="protein sequence ID" value="ESU38152.1"/>
    <property type="molecule type" value="Genomic_DNA"/>
</dbReference>
<sequence length="134" mass="14966">MDSFILMKTFLSDLQFSSLTREEPSVIQASVIDKIVNAYYSKESQPSAGPTDLVTQLMQNDAKLMAEIESLQSTLSVALARMRELELQNSELMKRVLQLQASPDRMAGKTRSAQDSYVLTDDLTVHSLHMSPLV</sequence>
<evidence type="ECO:0000313" key="2">
    <source>
        <dbReference type="EMBL" id="ESU38152.1"/>
    </source>
</evidence>
<keyword evidence="1" id="KW-0175">Coiled coil</keyword>
<proteinExistence type="predicted"/>
<comment type="caution">
    <text evidence="2">The sequence shown here is derived from an EMBL/GenBank/DDBJ whole genome shotgun (WGS) entry which is preliminary data.</text>
</comment>
<reference evidence="2 3" key="2">
    <citation type="journal article" date="2013" name="Genome Biol. Evol.">
        <title>Genome sequencing of Giardia lamblia genotypes A2 and B isolates (DH and GS) and comparative analysis with the genomes of genotypes A1 and E (WB and Pig).</title>
        <authorList>
            <person name="Adam R.D."/>
            <person name="Dahlstrom E.W."/>
            <person name="Martens C.A."/>
            <person name="Bruno D.P."/>
            <person name="Barbian K.D."/>
            <person name="Ricklefs S.M."/>
            <person name="Hernandez M.M."/>
            <person name="Narla N.P."/>
            <person name="Patel R.B."/>
            <person name="Porcella S.F."/>
            <person name="Nash T.E."/>
        </authorList>
    </citation>
    <scope>NUCLEOTIDE SEQUENCE [LARGE SCALE GENOMIC DNA]</scope>
    <source>
        <strain evidence="2 3">DH</strain>
    </source>
</reference>
<dbReference type="AlphaFoldDB" id="V6TIN3"/>
<dbReference type="VEuPathDB" id="GiardiaDB:DHA2_28696"/>
<dbReference type="Proteomes" id="UP000018320">
    <property type="component" value="Unassembled WGS sequence"/>
</dbReference>
<name>V6TIN3_GIAIN</name>
<organism evidence="2 3">
    <name type="scientific">Giardia intestinalis</name>
    <name type="common">Giardia lamblia</name>
    <dbReference type="NCBI Taxonomy" id="5741"/>
    <lineage>
        <taxon>Eukaryota</taxon>
        <taxon>Metamonada</taxon>
        <taxon>Diplomonadida</taxon>
        <taxon>Hexamitidae</taxon>
        <taxon>Giardiinae</taxon>
        <taxon>Giardia</taxon>
    </lineage>
</organism>
<dbReference type="VEuPathDB" id="GiardiaDB:GL50803_0028696"/>
<evidence type="ECO:0000313" key="3">
    <source>
        <dbReference type="Proteomes" id="UP000018320"/>
    </source>
</evidence>
<gene>
    <name evidence="2" type="ORF">DHA2_28696</name>
</gene>